<feature type="chain" id="PRO_5018324294" evidence="1">
    <location>
        <begin position="19"/>
        <end position="88"/>
    </location>
</feature>
<evidence type="ECO:0000256" key="1">
    <source>
        <dbReference type="SAM" id="SignalP"/>
    </source>
</evidence>
<name>A0A3M7SUB4_BRAPC</name>
<proteinExistence type="predicted"/>
<dbReference type="Proteomes" id="UP000276133">
    <property type="component" value="Unassembled WGS sequence"/>
</dbReference>
<feature type="signal peptide" evidence="1">
    <location>
        <begin position="1"/>
        <end position="18"/>
    </location>
</feature>
<gene>
    <name evidence="2" type="ORF">BpHYR1_049862</name>
</gene>
<keyword evidence="1" id="KW-0732">Signal</keyword>
<reference evidence="2 3" key="1">
    <citation type="journal article" date="2018" name="Sci. Rep.">
        <title>Genomic signatures of local adaptation to the degree of environmental predictability in rotifers.</title>
        <authorList>
            <person name="Franch-Gras L."/>
            <person name="Hahn C."/>
            <person name="Garcia-Roger E.M."/>
            <person name="Carmona M.J."/>
            <person name="Serra M."/>
            <person name="Gomez A."/>
        </authorList>
    </citation>
    <scope>NUCLEOTIDE SEQUENCE [LARGE SCALE GENOMIC DNA]</scope>
    <source>
        <strain evidence="2">HYR1</strain>
    </source>
</reference>
<sequence length="88" mass="10428">MISEFCFTSLFCLIRMLAKQLVSLQTYLVEESLLYNEFNQKNFVIAFISTKRTIDSLFDFWDISEKHEFFAVLGSYCCGQIFLLPFQR</sequence>
<accession>A0A3M7SUB4</accession>
<comment type="caution">
    <text evidence="2">The sequence shown here is derived from an EMBL/GenBank/DDBJ whole genome shotgun (WGS) entry which is preliminary data.</text>
</comment>
<dbReference type="EMBL" id="REGN01000776">
    <property type="protein sequence ID" value="RNA39180.1"/>
    <property type="molecule type" value="Genomic_DNA"/>
</dbReference>
<protein>
    <submittedName>
        <fullName evidence="2">Uncharacterized protein</fullName>
    </submittedName>
</protein>
<dbReference type="AlphaFoldDB" id="A0A3M7SUB4"/>
<keyword evidence="3" id="KW-1185">Reference proteome</keyword>
<evidence type="ECO:0000313" key="3">
    <source>
        <dbReference type="Proteomes" id="UP000276133"/>
    </source>
</evidence>
<evidence type="ECO:0000313" key="2">
    <source>
        <dbReference type="EMBL" id="RNA39180.1"/>
    </source>
</evidence>
<organism evidence="2 3">
    <name type="scientific">Brachionus plicatilis</name>
    <name type="common">Marine rotifer</name>
    <name type="synonym">Brachionus muelleri</name>
    <dbReference type="NCBI Taxonomy" id="10195"/>
    <lineage>
        <taxon>Eukaryota</taxon>
        <taxon>Metazoa</taxon>
        <taxon>Spiralia</taxon>
        <taxon>Gnathifera</taxon>
        <taxon>Rotifera</taxon>
        <taxon>Eurotatoria</taxon>
        <taxon>Monogononta</taxon>
        <taxon>Pseudotrocha</taxon>
        <taxon>Ploima</taxon>
        <taxon>Brachionidae</taxon>
        <taxon>Brachionus</taxon>
    </lineage>
</organism>